<dbReference type="VEuPathDB" id="PiroplasmaDB:TA11680"/>
<dbReference type="EMBL" id="UIVS01000002">
    <property type="protein sequence ID" value="SVP92209.1"/>
    <property type="molecule type" value="Genomic_DNA"/>
</dbReference>
<dbReference type="PROSITE" id="PS51412">
    <property type="entry name" value="MACPF_2"/>
    <property type="match status" value="1"/>
</dbReference>
<dbReference type="Pfam" id="PF01823">
    <property type="entry name" value="MACPF"/>
    <property type="match status" value="1"/>
</dbReference>
<feature type="signal peptide" evidence="2">
    <location>
        <begin position="1"/>
        <end position="21"/>
    </location>
</feature>
<feature type="domain" description="MACPF" evidence="3">
    <location>
        <begin position="332"/>
        <end position="685"/>
    </location>
</feature>
<feature type="compositionally biased region" description="Basic and acidic residues" evidence="1">
    <location>
        <begin position="145"/>
        <end position="156"/>
    </location>
</feature>
<sequence>MKIVNILIISFCLIKIWLCKAHHLDIAETEESGNGKILDAQEGDFNTPYKGYDNYDLNSGKGDSLVEKGTVKSNNNDRKPKGNHNKKLNGKENSPKKGKEKVVNTKKKTNRKNNDEKIKKKNSKDSRECKKGTKCRNKSNGVSGEIEHKKRNEKGRLVPIKSHNSFNEDFSQDYESKSESTTKKKLSPKIKNFTIGASDKIAQYGLPIATNLANNLINNKLVNEEEEDSESDSDLSDILGGKDDEDGDEENENETEKEEELESTEPEEDEENAEENGDSEEEYEVGEHDENEDEDNSNDELEESDDNEEVEESEYANDEPEEHESEDEEGGDEEEDYTKRFKTPSGLEYLGAGYDLIKGNPLGDSVTLLDPGYKSSVIQMHWSKNIENISNSLRFLQPIGGWIRPYSSCHKVETVTEIKSSKSLLKSLSADASVSLSLPGDDFKFSASAKFKKLEDASKSRNSKVYINKSYCFKYVAGISTSLNWDLTLGFQSTLKRLSTEFKGFEKNSMCRPYIYREDPKNENCEELGVSDWMELFNTFGTHVATKIYLGGKIFTTLEVKKNQEKKLSDQGLDVKAILSAKIKDIGIDSNVEVSTIKSKNSLDHLLDTKKSTFVLGGDIYGHGKTIEFGEWARSVADNSMPIKAEFTPISHFIDKKLSEAYNKAYLYYADVVLESDFLRYESQVELTPEELIDDVEVEHNQGSGDVKVSCKDGKSIQFGFMILSLKDNSYEVRECPIHATECSSGSDEKIGYSSLWIACRVQNIVNLRQILTTDKKPSCENGFHIFLGSYFFESKSKYLLMKPCKLGLFHTKLIFR</sequence>
<evidence type="ECO:0000256" key="2">
    <source>
        <dbReference type="SAM" id="SignalP"/>
    </source>
</evidence>
<protein>
    <submittedName>
        <fullName evidence="4">MAC/Perforin domain containing protein, putative</fullName>
    </submittedName>
</protein>
<feature type="compositionally biased region" description="Basic and acidic residues" evidence="1">
    <location>
        <begin position="112"/>
        <end position="131"/>
    </location>
</feature>
<dbReference type="AlphaFoldDB" id="A0A3B0MP85"/>
<keyword evidence="2" id="KW-0732">Signal</keyword>
<dbReference type="InterPro" id="IPR020864">
    <property type="entry name" value="MACPF"/>
</dbReference>
<dbReference type="EMBL" id="UIVT01000002">
    <property type="protein sequence ID" value="SVP91933.1"/>
    <property type="molecule type" value="Genomic_DNA"/>
</dbReference>
<proteinExistence type="predicted"/>
<evidence type="ECO:0000259" key="3">
    <source>
        <dbReference type="PROSITE" id="PS51412"/>
    </source>
</evidence>
<reference evidence="4" key="1">
    <citation type="submission" date="2018-07" db="EMBL/GenBank/DDBJ databases">
        <authorList>
            <person name="Quirk P.G."/>
            <person name="Krulwich T.A."/>
        </authorList>
    </citation>
    <scope>NUCLEOTIDE SEQUENCE</scope>
    <source>
        <strain evidence="4">Anand</strain>
    </source>
</reference>
<feature type="compositionally biased region" description="Basic and acidic residues" evidence="1">
    <location>
        <begin position="64"/>
        <end position="80"/>
    </location>
</feature>
<evidence type="ECO:0000256" key="1">
    <source>
        <dbReference type="SAM" id="MobiDB-lite"/>
    </source>
</evidence>
<evidence type="ECO:0000313" key="4">
    <source>
        <dbReference type="EMBL" id="SVP91933.1"/>
    </source>
</evidence>
<dbReference type="SMART" id="SM00457">
    <property type="entry name" value="MACPF"/>
    <property type="match status" value="1"/>
</dbReference>
<accession>A0A3B0MP85</accession>
<feature type="chain" id="PRO_5033366937" evidence="2">
    <location>
        <begin position="22"/>
        <end position="817"/>
    </location>
</feature>
<feature type="compositionally biased region" description="Basic and acidic residues" evidence="1">
    <location>
        <begin position="89"/>
        <end position="103"/>
    </location>
</feature>
<gene>
    <name evidence="4" type="ORF">TAT_000200700</name>
    <name evidence="5" type="ORF">TAV_000201000</name>
</gene>
<feature type="region of interest" description="Disordered" evidence="1">
    <location>
        <begin position="223"/>
        <end position="337"/>
    </location>
</feature>
<feature type="region of interest" description="Disordered" evidence="1">
    <location>
        <begin position="63"/>
        <end position="188"/>
    </location>
</feature>
<evidence type="ECO:0000313" key="5">
    <source>
        <dbReference type="EMBL" id="SVP92209.1"/>
    </source>
</evidence>
<feature type="compositionally biased region" description="Acidic residues" evidence="1">
    <location>
        <begin position="243"/>
        <end position="336"/>
    </location>
</feature>
<organism evidence="4">
    <name type="scientific">Theileria annulata</name>
    <dbReference type="NCBI Taxonomy" id="5874"/>
    <lineage>
        <taxon>Eukaryota</taxon>
        <taxon>Sar</taxon>
        <taxon>Alveolata</taxon>
        <taxon>Apicomplexa</taxon>
        <taxon>Aconoidasida</taxon>
        <taxon>Piroplasmida</taxon>
        <taxon>Theileriidae</taxon>
        <taxon>Theileria</taxon>
    </lineage>
</organism>
<name>A0A3B0MP85_THEAN</name>
<feature type="compositionally biased region" description="Acidic residues" evidence="1">
    <location>
        <begin position="224"/>
        <end position="235"/>
    </location>
</feature>